<evidence type="ECO:0000313" key="2">
    <source>
        <dbReference type="Proteomes" id="UP000234681"/>
    </source>
</evidence>
<proteinExistence type="predicted"/>
<protein>
    <submittedName>
        <fullName evidence="1">RCG43290</fullName>
    </submittedName>
</protein>
<organism evidence="1 2">
    <name type="scientific">Rattus norvegicus</name>
    <name type="common">Rat</name>
    <dbReference type="NCBI Taxonomy" id="10116"/>
    <lineage>
        <taxon>Eukaryota</taxon>
        <taxon>Metazoa</taxon>
        <taxon>Chordata</taxon>
        <taxon>Craniata</taxon>
        <taxon>Vertebrata</taxon>
        <taxon>Euteleostomi</taxon>
        <taxon>Mammalia</taxon>
        <taxon>Eutheria</taxon>
        <taxon>Euarchontoglires</taxon>
        <taxon>Glires</taxon>
        <taxon>Rodentia</taxon>
        <taxon>Myomorpha</taxon>
        <taxon>Muroidea</taxon>
        <taxon>Muridae</taxon>
        <taxon>Murinae</taxon>
        <taxon>Rattus</taxon>
    </lineage>
</organism>
<name>A6IWB9_RAT</name>
<dbReference type="Proteomes" id="UP000234681">
    <property type="component" value="Chromosome 16"/>
</dbReference>
<dbReference type="EMBL" id="CH473970">
    <property type="protein sequence ID" value="EDM08953.1"/>
    <property type="molecule type" value="Genomic_DNA"/>
</dbReference>
<accession>A6IWB9</accession>
<dbReference type="AlphaFoldDB" id="A6IWB9"/>
<evidence type="ECO:0000313" key="1">
    <source>
        <dbReference type="EMBL" id="EDM08953.1"/>
    </source>
</evidence>
<reference evidence="1 2" key="1">
    <citation type="submission" date="2005-09" db="EMBL/GenBank/DDBJ databases">
        <authorList>
            <person name="Mural R.J."/>
            <person name="Li P.W."/>
            <person name="Adams M.D."/>
            <person name="Amanatides P.G."/>
            <person name="Baden-Tillson H."/>
            <person name="Barnstead M."/>
            <person name="Chin S.H."/>
            <person name="Dew I."/>
            <person name="Evans C.A."/>
            <person name="Ferriera S."/>
            <person name="Flanigan M."/>
            <person name="Fosler C."/>
            <person name="Glodek A."/>
            <person name="Gu Z."/>
            <person name="Holt R.A."/>
            <person name="Jennings D."/>
            <person name="Kraft C.L."/>
            <person name="Lu F."/>
            <person name="Nguyen T."/>
            <person name="Nusskern D.R."/>
            <person name="Pfannkoch C.M."/>
            <person name="Sitter C."/>
            <person name="Sutton G.G."/>
            <person name="Venter J.C."/>
            <person name="Wang Z."/>
            <person name="Woodage T."/>
            <person name="Zheng X.H."/>
            <person name="Zhong F."/>
        </authorList>
    </citation>
    <scope>NUCLEOTIDE SEQUENCE [LARGE SCALE GENOMIC DNA]</scope>
    <source>
        <strain>BN</strain>
        <strain evidence="2">Sprague-Dawley</strain>
    </source>
</reference>
<sequence>MGSTWSNCLLDVKTFGRQTLMCLSVSWEVSSTSN</sequence>
<gene>
    <name evidence="1" type="ORF">rCG_43290</name>
</gene>